<sequence length="74" mass="8544">MTRTHTTDAINTDTRIFRLDNQPFIDADIDTLCKKLLAISESDICVGQWQYLAGNEFDKIVFSRFDNDRKSGEQ</sequence>
<comment type="caution">
    <text evidence="1">The sequence shown here is derived from an EMBL/GenBank/DDBJ whole genome shotgun (WGS) entry which is preliminary data.</text>
</comment>
<dbReference type="Proteomes" id="UP000011529">
    <property type="component" value="Unassembled WGS sequence"/>
</dbReference>
<dbReference type="PATRIC" id="fig|1263867.3.peg.3406"/>
<dbReference type="EMBL" id="ANMO01000135">
    <property type="protein sequence ID" value="EMB16087.1"/>
    <property type="molecule type" value="Genomic_DNA"/>
</dbReference>
<keyword evidence="2" id="KW-1185">Reference proteome</keyword>
<protein>
    <submittedName>
        <fullName evidence="1">Uncharacterized protein</fullName>
    </submittedName>
</protein>
<gene>
    <name evidence="1" type="ORF">RE6C_03190</name>
</gene>
<reference evidence="1" key="1">
    <citation type="submission" date="2012-11" db="EMBL/GenBank/DDBJ databases">
        <title>Permanent draft genomes of Rhodopirellula europaea strain SH398 and 6C.</title>
        <authorList>
            <person name="Richter M."/>
            <person name="Richter-Heitmann T."/>
            <person name="Frank C."/>
            <person name="Harder J."/>
            <person name="Glockner F.O."/>
        </authorList>
    </citation>
    <scope>NUCLEOTIDE SEQUENCE</scope>
    <source>
        <strain evidence="1">6C</strain>
    </source>
</reference>
<accession>M2ATR3</accession>
<organism evidence="1 2">
    <name type="scientific">Rhodopirellula europaea 6C</name>
    <dbReference type="NCBI Taxonomy" id="1263867"/>
    <lineage>
        <taxon>Bacteria</taxon>
        <taxon>Pseudomonadati</taxon>
        <taxon>Planctomycetota</taxon>
        <taxon>Planctomycetia</taxon>
        <taxon>Pirellulales</taxon>
        <taxon>Pirellulaceae</taxon>
        <taxon>Rhodopirellula</taxon>
    </lineage>
</organism>
<proteinExistence type="predicted"/>
<dbReference type="AlphaFoldDB" id="M2ATR3"/>
<evidence type="ECO:0000313" key="1">
    <source>
        <dbReference type="EMBL" id="EMB16087.1"/>
    </source>
</evidence>
<name>M2ATR3_9BACT</name>
<reference evidence="1" key="2">
    <citation type="journal article" date="2013" name="Mar. Genomics">
        <title>Expression of sulfatases in Rhodopirellula baltica and the diversity of sulfatases in the genus Rhodopirellula.</title>
        <authorList>
            <person name="Wegner C.E."/>
            <person name="Richter-Heitmann T."/>
            <person name="Klindworth A."/>
            <person name="Klockow C."/>
            <person name="Richter M."/>
            <person name="Achstetter T."/>
            <person name="Glockner F.O."/>
            <person name="Harder J."/>
        </authorList>
    </citation>
    <scope>NUCLEOTIDE SEQUENCE [LARGE SCALE GENOMIC DNA]</scope>
    <source>
        <strain evidence="1">6C</strain>
    </source>
</reference>
<evidence type="ECO:0000313" key="2">
    <source>
        <dbReference type="Proteomes" id="UP000011529"/>
    </source>
</evidence>